<dbReference type="EMBL" id="AMGW01000003">
    <property type="protein sequence ID" value="EXJ60030.1"/>
    <property type="molecule type" value="Genomic_DNA"/>
</dbReference>
<protein>
    <submittedName>
        <fullName evidence="2">Uncharacterized protein</fullName>
    </submittedName>
</protein>
<feature type="compositionally biased region" description="Pro residues" evidence="1">
    <location>
        <begin position="587"/>
        <end position="599"/>
    </location>
</feature>
<feature type="compositionally biased region" description="Acidic residues" evidence="1">
    <location>
        <begin position="405"/>
        <end position="421"/>
    </location>
</feature>
<dbReference type="Proteomes" id="UP000019473">
    <property type="component" value="Unassembled WGS sequence"/>
</dbReference>
<proteinExistence type="predicted"/>
<feature type="region of interest" description="Disordered" evidence="1">
    <location>
        <begin position="348"/>
        <end position="602"/>
    </location>
</feature>
<dbReference type="RefSeq" id="XP_007756383.1">
    <property type="nucleotide sequence ID" value="XM_007758193.1"/>
</dbReference>
<dbReference type="HOGENOM" id="CLU_027656_0_0_1"/>
<feature type="compositionally biased region" description="Polar residues" evidence="1">
    <location>
        <begin position="380"/>
        <end position="391"/>
    </location>
</feature>
<name>W9W4V8_9EURO</name>
<feature type="region of interest" description="Disordered" evidence="1">
    <location>
        <begin position="28"/>
        <end position="71"/>
    </location>
</feature>
<dbReference type="eggNOG" id="ENOG502RACM">
    <property type="taxonomic scope" value="Eukaryota"/>
</dbReference>
<evidence type="ECO:0000313" key="2">
    <source>
        <dbReference type="EMBL" id="EXJ60030.1"/>
    </source>
</evidence>
<sequence length="650" mass="70963">MPWPAKPPMTLKEAKRAYKRDGATLRYTASQMARADRIDAREEKRKKELEKERQRVENKRKREEKADRERRVRQKMLEEGRIGIEDTWGKVTASQPRLNTFFGQKAVAASVKGDQGDLISAQHESAVTEDIVADDKSHGHQDAVQEEIPTIVSEAVHPPRPRTTDPTLTSAHKSQPGQARTSSSGRDRPPVLRVLSSSLANARSSAPAGTAHKPQCETLSSCAELTQSSLPVSLGPAVSPRAIGKSFCDPPRSVGSNALSAGSSGSPTVLLPARVEIDAGREKGEHKGHRLGHFTPEREGFSKSATAGAKPPRSTVDVDENDDFTDGIDDETFLMLCATQEPILVAPSTRPGETLTSPTSAADTRICPSPEESSRAEPVTKNSRTTQATNESTKELSESFNSEFNEIDDEDLLALVEEVEAEQATTKQRPTEAPAIKSERARPTPLPQQQPLRAREKPKPQFVAPRGRRIITRQGALNQEAKARTPKPQNPVEESVKLKAIPNPSRAYTMPRNQRVSVSSPSDTRATEPNGRASWTSARATGTNSGAMGSNGQASVLTPRARGSTASWVETKHPAHNQSISPSHPQLCPPGPPPTPAPWPKAVKRHRYPWDVKPVDEFPELGPSTQALSLELLAQVEAQIRDEERKLYTR</sequence>
<feature type="compositionally biased region" description="Basic and acidic residues" evidence="1">
    <location>
        <begin position="34"/>
        <end position="71"/>
    </location>
</feature>
<comment type="caution">
    <text evidence="2">The sequence shown here is derived from an EMBL/GenBank/DDBJ whole genome shotgun (WGS) entry which is preliminary data.</text>
</comment>
<organism evidence="2 3">
    <name type="scientific">Cladophialophora yegresii CBS 114405</name>
    <dbReference type="NCBI Taxonomy" id="1182544"/>
    <lineage>
        <taxon>Eukaryota</taxon>
        <taxon>Fungi</taxon>
        <taxon>Dikarya</taxon>
        <taxon>Ascomycota</taxon>
        <taxon>Pezizomycotina</taxon>
        <taxon>Eurotiomycetes</taxon>
        <taxon>Chaetothyriomycetidae</taxon>
        <taxon>Chaetothyriales</taxon>
        <taxon>Herpotrichiellaceae</taxon>
        <taxon>Cladophialophora</taxon>
    </lineage>
</organism>
<feature type="compositionally biased region" description="Polar residues" evidence="1">
    <location>
        <begin position="533"/>
        <end position="556"/>
    </location>
</feature>
<feature type="compositionally biased region" description="Polar residues" evidence="1">
    <location>
        <begin position="170"/>
        <end position="184"/>
    </location>
</feature>
<dbReference type="STRING" id="1182544.W9W4V8"/>
<evidence type="ECO:0000313" key="3">
    <source>
        <dbReference type="Proteomes" id="UP000019473"/>
    </source>
</evidence>
<gene>
    <name evidence="2" type="ORF">A1O7_04179</name>
</gene>
<dbReference type="AlphaFoldDB" id="W9W4V8"/>
<dbReference type="GeneID" id="19178768"/>
<feature type="region of interest" description="Disordered" evidence="1">
    <location>
        <begin position="133"/>
        <end position="190"/>
    </location>
</feature>
<feature type="region of interest" description="Disordered" evidence="1">
    <location>
        <begin position="283"/>
        <end position="324"/>
    </location>
</feature>
<feature type="compositionally biased region" description="Basic and acidic residues" evidence="1">
    <location>
        <begin position="133"/>
        <end position="143"/>
    </location>
</feature>
<keyword evidence="3" id="KW-1185">Reference proteome</keyword>
<evidence type="ECO:0000256" key="1">
    <source>
        <dbReference type="SAM" id="MobiDB-lite"/>
    </source>
</evidence>
<accession>W9W4V8</accession>
<feature type="compositionally biased region" description="Polar residues" evidence="1">
    <location>
        <begin position="511"/>
        <end position="524"/>
    </location>
</feature>
<dbReference type="VEuPathDB" id="FungiDB:A1O7_04179"/>
<dbReference type="OrthoDB" id="4160688at2759"/>
<reference evidence="2 3" key="1">
    <citation type="submission" date="2013-03" db="EMBL/GenBank/DDBJ databases">
        <title>The Genome Sequence of Cladophialophora yegresii CBS 114405.</title>
        <authorList>
            <consortium name="The Broad Institute Genomics Platform"/>
            <person name="Cuomo C."/>
            <person name="de Hoog S."/>
            <person name="Gorbushina A."/>
            <person name="Walker B."/>
            <person name="Young S.K."/>
            <person name="Zeng Q."/>
            <person name="Gargeya S."/>
            <person name="Fitzgerald M."/>
            <person name="Haas B."/>
            <person name="Abouelleil A."/>
            <person name="Allen A.W."/>
            <person name="Alvarado L."/>
            <person name="Arachchi H.M."/>
            <person name="Berlin A.M."/>
            <person name="Chapman S.B."/>
            <person name="Gainer-Dewar J."/>
            <person name="Goldberg J."/>
            <person name="Griggs A."/>
            <person name="Gujja S."/>
            <person name="Hansen M."/>
            <person name="Howarth C."/>
            <person name="Imamovic A."/>
            <person name="Ireland A."/>
            <person name="Larimer J."/>
            <person name="McCowan C."/>
            <person name="Murphy C."/>
            <person name="Pearson M."/>
            <person name="Poon T.W."/>
            <person name="Priest M."/>
            <person name="Roberts A."/>
            <person name="Saif S."/>
            <person name="Shea T."/>
            <person name="Sisk P."/>
            <person name="Sykes S."/>
            <person name="Wortman J."/>
            <person name="Nusbaum C."/>
            <person name="Birren B."/>
        </authorList>
    </citation>
    <scope>NUCLEOTIDE SEQUENCE [LARGE SCALE GENOMIC DNA]</scope>
    <source>
        <strain evidence="2 3">CBS 114405</strain>
    </source>
</reference>